<keyword evidence="2" id="KW-0645">Protease</keyword>
<feature type="short sequence motif" description="Cysteine switch" evidence="11">
    <location>
        <begin position="117"/>
        <end position="133"/>
    </location>
</feature>
<dbReference type="InterPro" id="IPR036365">
    <property type="entry name" value="PGBD-like_sf"/>
</dbReference>
<feature type="binding site" evidence="9">
    <location>
        <position position="331"/>
    </location>
    <ligand>
        <name>Ca(2+)</name>
        <dbReference type="ChEBI" id="CHEBI:29108"/>
        <label>5</label>
    </ligand>
</feature>
<evidence type="ECO:0000256" key="8">
    <source>
        <dbReference type="PIRSR" id="PIRSR001191-2"/>
    </source>
</evidence>
<feature type="repeat" description="Hemopexin" evidence="12">
    <location>
        <begin position="373"/>
        <end position="419"/>
    </location>
</feature>
<dbReference type="SUPFAM" id="SSF55486">
    <property type="entry name" value="Metalloproteases ('zincins'), catalytic domain"/>
    <property type="match status" value="1"/>
</dbReference>
<dbReference type="InterPro" id="IPR006026">
    <property type="entry name" value="Peptidase_Metallo"/>
</dbReference>
<proteinExistence type="inferred from homology"/>
<dbReference type="EMBL" id="JAIWYP010000014">
    <property type="protein sequence ID" value="KAH3707505.1"/>
    <property type="molecule type" value="Genomic_DNA"/>
</dbReference>
<evidence type="ECO:0000256" key="4">
    <source>
        <dbReference type="ARBA" id="ARBA00022801"/>
    </source>
</evidence>
<feature type="binding site" evidence="9">
    <location>
        <position position="239"/>
    </location>
    <ligand>
        <name>Ca(2+)</name>
        <dbReference type="ChEBI" id="CHEBI:29108"/>
        <label>3</label>
    </ligand>
</feature>
<dbReference type="Gene3D" id="2.110.10.10">
    <property type="entry name" value="Hemopexin-like domain"/>
    <property type="match status" value="1"/>
</dbReference>
<keyword evidence="5 8" id="KW-0862">Zinc</keyword>
<comment type="caution">
    <text evidence="14">The sequence shown here is derived from an EMBL/GenBank/DDBJ whole genome shotgun (WGS) entry which is preliminary data.</text>
</comment>
<evidence type="ECO:0000256" key="2">
    <source>
        <dbReference type="ARBA" id="ARBA00022670"/>
    </source>
</evidence>
<feature type="binding site" evidence="9">
    <location>
        <position position="205"/>
    </location>
    <ligand>
        <name>Zn(2+)</name>
        <dbReference type="ChEBI" id="CHEBI:29105"/>
        <label>1</label>
    </ligand>
</feature>
<feature type="binding site" evidence="8">
    <location>
        <position position="259"/>
    </location>
    <ligand>
        <name>Zn(2+)</name>
        <dbReference type="ChEBI" id="CHEBI:29105"/>
        <label>2</label>
        <note>catalytic</note>
    </ligand>
</feature>
<evidence type="ECO:0000313" key="15">
    <source>
        <dbReference type="Proteomes" id="UP000828390"/>
    </source>
</evidence>
<evidence type="ECO:0000256" key="7">
    <source>
        <dbReference type="PIRSR" id="PIRSR001191-1"/>
    </source>
</evidence>
<feature type="binding site" evidence="8">
    <location>
        <position position="263"/>
    </location>
    <ligand>
        <name>Zn(2+)</name>
        <dbReference type="ChEBI" id="CHEBI:29105"/>
        <label>2</label>
        <note>catalytic</note>
    </ligand>
</feature>
<comment type="cofactor">
    <cofactor evidence="9">
        <name>Ca(2+)</name>
        <dbReference type="ChEBI" id="CHEBI:29108"/>
    </cofactor>
    <text evidence="9">Can bind about 5 Ca(2+) ions per subunit.</text>
</comment>
<evidence type="ECO:0000256" key="12">
    <source>
        <dbReference type="PROSITE-ProRule" id="PRU01011"/>
    </source>
</evidence>
<feature type="binding site" evidence="9">
    <location>
        <position position="193"/>
    </location>
    <ligand>
        <name>Ca(2+)</name>
        <dbReference type="ChEBI" id="CHEBI:29108"/>
        <label>2</label>
    </ligand>
</feature>
<feature type="binding site" evidence="9">
    <location>
        <position position="234"/>
    </location>
    <ligand>
        <name>Zn(2+)</name>
        <dbReference type="ChEBI" id="CHEBI:29105"/>
        <label>1</label>
    </ligand>
</feature>
<dbReference type="InterPro" id="IPR024079">
    <property type="entry name" value="MetalloPept_cat_dom_sf"/>
</dbReference>
<reference evidence="14" key="2">
    <citation type="submission" date="2020-11" db="EMBL/GenBank/DDBJ databases">
        <authorList>
            <person name="McCartney M.A."/>
            <person name="Auch B."/>
            <person name="Kono T."/>
            <person name="Mallez S."/>
            <person name="Becker A."/>
            <person name="Gohl D.M."/>
            <person name="Silverstein K.A.T."/>
            <person name="Koren S."/>
            <person name="Bechman K.B."/>
            <person name="Herman A."/>
            <person name="Abrahante J.E."/>
            <person name="Garbe J."/>
        </authorList>
    </citation>
    <scope>NUCLEOTIDE SEQUENCE</scope>
    <source>
        <strain evidence="14">Duluth1</strain>
        <tissue evidence="14">Whole animal</tissue>
    </source>
</reference>
<dbReference type="Pfam" id="PF00413">
    <property type="entry name" value="Peptidase_M10"/>
    <property type="match status" value="1"/>
</dbReference>
<feature type="binding site" evidence="9">
    <location>
        <position position="277"/>
    </location>
    <ligand>
        <name>Zn(2+)</name>
        <dbReference type="ChEBI" id="CHEBI:29105"/>
        <label>2</label>
        <note>catalytic</note>
    </ligand>
</feature>
<dbReference type="InterPro" id="IPR036375">
    <property type="entry name" value="Hemopexin-like_dom_sf"/>
</dbReference>
<dbReference type="InterPro" id="IPR018487">
    <property type="entry name" value="Hemopexin-like_repeat"/>
</dbReference>
<gene>
    <name evidence="14" type="ORF">DPMN_066913</name>
</gene>
<keyword evidence="3 8" id="KW-0479">Metal-binding</keyword>
<feature type="binding site" evidence="8">
    <location>
        <position position="269"/>
    </location>
    <ligand>
        <name>Zn(2+)</name>
        <dbReference type="ChEBI" id="CHEBI:29105"/>
        <label>2</label>
        <note>catalytic</note>
    </ligand>
</feature>
<dbReference type="Gene3D" id="3.40.390.10">
    <property type="entry name" value="Collagenase (Catalytic Domain)"/>
    <property type="match status" value="1"/>
</dbReference>
<dbReference type="PANTHER" id="PTHR10201">
    <property type="entry name" value="MATRIX METALLOPROTEINASE"/>
    <property type="match status" value="1"/>
</dbReference>
<dbReference type="SMART" id="SM00235">
    <property type="entry name" value="ZnMc"/>
    <property type="match status" value="1"/>
</dbReference>
<evidence type="ECO:0000256" key="11">
    <source>
        <dbReference type="PIRSR" id="PIRSR621190-5"/>
    </source>
</evidence>
<feature type="domain" description="Peptidase metallopeptidase" evidence="13">
    <location>
        <begin position="141"/>
        <end position="302"/>
    </location>
</feature>
<dbReference type="InterPro" id="IPR033739">
    <property type="entry name" value="M10A_MMP"/>
</dbReference>
<dbReference type="InterPro" id="IPR021190">
    <property type="entry name" value="Pept_M10A"/>
</dbReference>
<dbReference type="GO" id="GO:0004222">
    <property type="term" value="F:metalloendopeptidase activity"/>
    <property type="evidence" value="ECO:0007669"/>
    <property type="project" value="InterPro"/>
</dbReference>
<evidence type="ECO:0000313" key="14">
    <source>
        <dbReference type="EMBL" id="KAH3707505.1"/>
    </source>
</evidence>
<evidence type="ECO:0000256" key="3">
    <source>
        <dbReference type="ARBA" id="ARBA00022723"/>
    </source>
</evidence>
<feature type="modified residue" description="Phosphotyrosine; by PKDCC" evidence="10">
    <location>
        <position position="408"/>
    </location>
</feature>
<keyword evidence="4" id="KW-0378">Hydrolase</keyword>
<evidence type="ECO:0000259" key="13">
    <source>
        <dbReference type="SMART" id="SM00235"/>
    </source>
</evidence>
<accession>A0A9D3YUD2</accession>
<dbReference type="PIRSF" id="PIRSF001191">
    <property type="entry name" value="Peptidase_M10A_matrix"/>
    <property type="match status" value="1"/>
</dbReference>
<feature type="binding site" evidence="9">
    <location>
        <position position="239"/>
    </location>
    <ligand>
        <name>Ca(2+)</name>
        <dbReference type="ChEBI" id="CHEBI:29108"/>
        <label>1</label>
    </ligand>
</feature>
<feature type="binding site" evidence="9">
    <location>
        <position position="220"/>
    </location>
    <ligand>
        <name>Zn(2+)</name>
        <dbReference type="ChEBI" id="CHEBI:29105"/>
        <label>1</label>
    </ligand>
</feature>
<dbReference type="CDD" id="cd04278">
    <property type="entry name" value="ZnMc_MMP"/>
    <property type="match status" value="1"/>
</dbReference>
<dbReference type="SUPFAM" id="SSF47090">
    <property type="entry name" value="PGBD-like"/>
    <property type="match status" value="1"/>
</dbReference>
<name>A0A9D3YUD2_DREPO</name>
<protein>
    <recommendedName>
        <fullName evidence="13">Peptidase metallopeptidase domain-containing protein</fullName>
    </recommendedName>
</protein>
<feature type="binding site" description="in inhibited form" evidence="9">
    <location>
        <position position="119"/>
    </location>
    <ligand>
        <name>Zn(2+)</name>
        <dbReference type="ChEBI" id="CHEBI:29105"/>
        <label>2</label>
        <note>catalytic</note>
    </ligand>
</feature>
<feature type="binding site" evidence="9">
    <location>
        <position position="232"/>
    </location>
    <ligand>
        <name>Ca(2+)</name>
        <dbReference type="ChEBI" id="CHEBI:29108"/>
        <label>2</label>
    </ligand>
</feature>
<comment type="cofactor">
    <cofactor evidence="9">
        <name>Zn(2+)</name>
        <dbReference type="ChEBI" id="CHEBI:29105"/>
    </cofactor>
    <text evidence="9">Binds 2 Zn(2+) ions per subunit.</text>
</comment>
<keyword evidence="9" id="KW-0106">Calcium</keyword>
<evidence type="ECO:0000256" key="10">
    <source>
        <dbReference type="PIRSR" id="PIRSR621190-4"/>
    </source>
</evidence>
<dbReference type="Proteomes" id="UP000828390">
    <property type="component" value="Unassembled WGS sequence"/>
</dbReference>
<comment type="similarity">
    <text evidence="1">Belongs to the peptidase M10A family.</text>
</comment>
<feature type="binding site" evidence="9">
    <location>
        <position position="377"/>
    </location>
    <ligand>
        <name>Ca(2+)</name>
        <dbReference type="ChEBI" id="CHEBI:29108"/>
        <label>4</label>
    </ligand>
</feature>
<reference evidence="14" key="1">
    <citation type="journal article" date="2019" name="bioRxiv">
        <title>The Genome of the Zebra Mussel, Dreissena polymorpha: A Resource for Invasive Species Research.</title>
        <authorList>
            <person name="McCartney M.A."/>
            <person name="Auch B."/>
            <person name="Kono T."/>
            <person name="Mallez S."/>
            <person name="Zhang Y."/>
            <person name="Obille A."/>
            <person name="Becker A."/>
            <person name="Abrahante J.E."/>
            <person name="Garbe J."/>
            <person name="Badalamenti J.P."/>
            <person name="Herman A."/>
            <person name="Mangelson H."/>
            <person name="Liachko I."/>
            <person name="Sullivan S."/>
            <person name="Sone E.D."/>
            <person name="Koren S."/>
            <person name="Silverstein K.A.T."/>
            <person name="Beckman K.B."/>
            <person name="Gohl D.M."/>
        </authorList>
    </citation>
    <scope>NUCLEOTIDE SEQUENCE</scope>
    <source>
        <strain evidence="14">Duluth1</strain>
        <tissue evidence="14">Whole animal</tissue>
    </source>
</reference>
<dbReference type="InterPro" id="IPR001818">
    <property type="entry name" value="Pept_M10_metallopeptidase"/>
</dbReference>
<organism evidence="14 15">
    <name type="scientific">Dreissena polymorpha</name>
    <name type="common">Zebra mussel</name>
    <name type="synonym">Mytilus polymorpha</name>
    <dbReference type="NCBI Taxonomy" id="45954"/>
    <lineage>
        <taxon>Eukaryota</taxon>
        <taxon>Metazoa</taxon>
        <taxon>Spiralia</taxon>
        <taxon>Lophotrochozoa</taxon>
        <taxon>Mollusca</taxon>
        <taxon>Bivalvia</taxon>
        <taxon>Autobranchia</taxon>
        <taxon>Heteroconchia</taxon>
        <taxon>Euheterodonta</taxon>
        <taxon>Imparidentia</taxon>
        <taxon>Neoheterodontei</taxon>
        <taxon>Myida</taxon>
        <taxon>Dreissenoidea</taxon>
        <taxon>Dreissenidae</taxon>
        <taxon>Dreissena</taxon>
    </lineage>
</organism>
<feature type="binding site" evidence="9">
    <location>
        <position position="203"/>
    </location>
    <ligand>
        <name>Zn(2+)</name>
        <dbReference type="ChEBI" id="CHEBI:29105"/>
        <label>1</label>
    </ligand>
</feature>
<feature type="binding site" evidence="9">
    <location>
        <position position="329"/>
    </location>
    <ligand>
        <name>Ca(2+)</name>
        <dbReference type="ChEBI" id="CHEBI:29108"/>
        <label>4</label>
    </ligand>
</feature>
<sequence length="517" mass="60465">MFQCMYAGIFGITHDSEIANNNFHFERRSRNQLKVSSEEREYINQRKRLELRWGFDVDEYLEKYGYLRTIPREISNRKIQVHSKLDRKHAIRLYQEFFGLKSTGGLNKKTVKVMKEPRCAFPDQREDDPYSPVRNFHFYRYYPRWRRSILTWRVSKYTKKISPLGLWKTLKKAFNTWSSVTGLRFLYTRQTPDIQIDFEHGNHGDGAGLAFDEKGRVVGHAFGPGTYTISGDIHLDTDEDWTLDVDPKSGVNLLGVAIHEIGHALGLVHSRDPRSVMYPAFVRTNLDLSQEDIENAQILYGPNPEVKDPPLPAKELTTVAPKACEINMDDIELGPDGYTYIFRKSHLTQIDQRGKLVRTPKKVKITDIYKNGPPEVDAVSFLEERKQTYMFYNNTIWRYTNFDLDFGYPKAFKGLPEVPRCATFIRDKYGITRLFLFGVDLFWEWSTVKDVVRAGYPLQTAEYFHGLQKSPEGSLRWKDGYIYFFKKDKVFKVHPNDYSVLNTYPKPMPPEWMLDIC</sequence>
<evidence type="ECO:0000256" key="6">
    <source>
        <dbReference type="ARBA" id="ARBA00023049"/>
    </source>
</evidence>
<feature type="binding site" evidence="9">
    <location>
        <position position="236"/>
    </location>
    <ligand>
        <name>Ca(2+)</name>
        <dbReference type="ChEBI" id="CHEBI:29108"/>
        <label>3</label>
    </ligand>
</feature>
<evidence type="ECO:0000256" key="1">
    <source>
        <dbReference type="ARBA" id="ARBA00010370"/>
    </source>
</evidence>
<dbReference type="PANTHER" id="PTHR10201:SF323">
    <property type="entry name" value="MATRIX METALLOPROTEINASE-21"/>
    <property type="match status" value="1"/>
</dbReference>
<feature type="active site" evidence="7">
    <location>
        <position position="260"/>
    </location>
</feature>
<dbReference type="PRINTS" id="PR00138">
    <property type="entry name" value="MATRIXIN"/>
</dbReference>
<keyword evidence="15" id="KW-1185">Reference proteome</keyword>
<evidence type="ECO:0000256" key="5">
    <source>
        <dbReference type="ARBA" id="ARBA00022833"/>
    </source>
</evidence>
<dbReference type="GO" id="GO:0006508">
    <property type="term" value="P:proteolysis"/>
    <property type="evidence" value="ECO:0007669"/>
    <property type="project" value="UniProtKB-KW"/>
</dbReference>
<dbReference type="GO" id="GO:0031012">
    <property type="term" value="C:extracellular matrix"/>
    <property type="evidence" value="ECO:0007669"/>
    <property type="project" value="InterPro"/>
</dbReference>
<dbReference type="GO" id="GO:0008270">
    <property type="term" value="F:zinc ion binding"/>
    <property type="evidence" value="ECO:0007669"/>
    <property type="project" value="InterPro"/>
</dbReference>
<dbReference type="SMART" id="SM00120">
    <property type="entry name" value="HX"/>
    <property type="match status" value="2"/>
</dbReference>
<dbReference type="Pfam" id="PF00045">
    <property type="entry name" value="Hemopexin"/>
    <property type="match status" value="1"/>
</dbReference>
<evidence type="ECO:0000256" key="9">
    <source>
        <dbReference type="PIRSR" id="PIRSR621190-2"/>
    </source>
</evidence>
<dbReference type="PROSITE" id="PS51642">
    <property type="entry name" value="HEMOPEXIN_2"/>
    <property type="match status" value="2"/>
</dbReference>
<dbReference type="AlphaFoldDB" id="A0A9D3YUD2"/>
<feature type="binding site" evidence="9">
    <location>
        <position position="212"/>
    </location>
    <ligand>
        <name>Ca(2+)</name>
        <dbReference type="ChEBI" id="CHEBI:29108"/>
        <label>3</label>
    </ligand>
</feature>
<dbReference type="SUPFAM" id="SSF50923">
    <property type="entry name" value="Hemopexin-like domain"/>
    <property type="match status" value="1"/>
</dbReference>
<feature type="repeat" description="Hemopexin" evidence="12">
    <location>
        <begin position="468"/>
        <end position="515"/>
    </location>
</feature>
<keyword evidence="6" id="KW-0482">Metalloprotease</keyword>